<proteinExistence type="predicted"/>
<evidence type="ECO:0000313" key="3">
    <source>
        <dbReference type="Proteomes" id="UP000271241"/>
    </source>
</evidence>
<accession>A0A4P9XTH0</accession>
<dbReference type="AlphaFoldDB" id="A0A4P9XTH0"/>
<evidence type="ECO:0000313" key="2">
    <source>
        <dbReference type="EMBL" id="RKP08730.1"/>
    </source>
</evidence>
<protein>
    <submittedName>
        <fullName evidence="2">Uncharacterized protein</fullName>
    </submittedName>
</protein>
<gene>
    <name evidence="2" type="ORF">THASP1DRAFT_23329</name>
</gene>
<feature type="signal peptide" evidence="1">
    <location>
        <begin position="1"/>
        <end position="24"/>
    </location>
</feature>
<keyword evidence="3" id="KW-1185">Reference proteome</keyword>
<evidence type="ECO:0000256" key="1">
    <source>
        <dbReference type="SAM" id="SignalP"/>
    </source>
</evidence>
<dbReference type="EMBL" id="KZ992574">
    <property type="protein sequence ID" value="RKP08730.1"/>
    <property type="molecule type" value="Genomic_DNA"/>
</dbReference>
<reference evidence="3" key="1">
    <citation type="journal article" date="2018" name="Nat. Microbiol.">
        <title>Leveraging single-cell genomics to expand the fungal tree of life.</title>
        <authorList>
            <person name="Ahrendt S.R."/>
            <person name="Quandt C.A."/>
            <person name="Ciobanu D."/>
            <person name="Clum A."/>
            <person name="Salamov A."/>
            <person name="Andreopoulos B."/>
            <person name="Cheng J.F."/>
            <person name="Woyke T."/>
            <person name="Pelin A."/>
            <person name="Henrissat B."/>
            <person name="Reynolds N.K."/>
            <person name="Benny G.L."/>
            <person name="Smith M.E."/>
            <person name="James T.Y."/>
            <person name="Grigoriev I.V."/>
        </authorList>
    </citation>
    <scope>NUCLEOTIDE SEQUENCE [LARGE SCALE GENOMIC DNA]</scope>
    <source>
        <strain evidence="3">RSA 1356</strain>
    </source>
</reference>
<sequence length="170" mass="19246">MKLTLFALTQTIAAIAAVAVGVHGIPMNNMSNELKRNPKQYFFGNGRHSRSVDEGRTWIELGRLDQHNAPSGTMWEFLKNTSELHLFRDGRHLMSNNQGASWNFLGCEANPFARRDEQEQGKGLGMPYVEDIGDDAQQYVYGGCTRNMRQLGCLRPQVTDRRDHCFALDI</sequence>
<dbReference type="Proteomes" id="UP000271241">
    <property type="component" value="Unassembled WGS sequence"/>
</dbReference>
<feature type="chain" id="PRO_5020711188" evidence="1">
    <location>
        <begin position="25"/>
        <end position="170"/>
    </location>
</feature>
<name>A0A4P9XTH0_9FUNG</name>
<keyword evidence="1" id="KW-0732">Signal</keyword>
<organism evidence="2 3">
    <name type="scientific">Thamnocephalis sphaerospora</name>
    <dbReference type="NCBI Taxonomy" id="78915"/>
    <lineage>
        <taxon>Eukaryota</taxon>
        <taxon>Fungi</taxon>
        <taxon>Fungi incertae sedis</taxon>
        <taxon>Zoopagomycota</taxon>
        <taxon>Zoopagomycotina</taxon>
        <taxon>Zoopagomycetes</taxon>
        <taxon>Zoopagales</taxon>
        <taxon>Sigmoideomycetaceae</taxon>
        <taxon>Thamnocephalis</taxon>
    </lineage>
</organism>